<gene>
    <name evidence="2" type="ORF">IQ37_11620</name>
</gene>
<evidence type="ECO:0000313" key="3">
    <source>
        <dbReference type="Proteomes" id="UP000028709"/>
    </source>
</evidence>
<comment type="caution">
    <text evidence="2">The sequence shown here is derived from an EMBL/GenBank/DDBJ whole genome shotgun (WGS) entry which is preliminary data.</text>
</comment>
<dbReference type="OrthoDB" id="705292at2"/>
<organism evidence="2 3">
    <name type="scientific">Chryseobacterium piperi</name>
    <dbReference type="NCBI Taxonomy" id="558152"/>
    <lineage>
        <taxon>Bacteria</taxon>
        <taxon>Pseudomonadati</taxon>
        <taxon>Bacteroidota</taxon>
        <taxon>Flavobacteriia</taxon>
        <taxon>Flavobacteriales</taxon>
        <taxon>Weeksellaceae</taxon>
        <taxon>Chryseobacterium group</taxon>
        <taxon>Chryseobacterium</taxon>
    </lineage>
</organism>
<keyword evidence="3" id="KW-1185">Reference proteome</keyword>
<proteinExistence type="predicted"/>
<protein>
    <submittedName>
        <fullName evidence="2">Uncharacterized protein</fullName>
    </submittedName>
</protein>
<dbReference type="EMBL" id="JPRJ01000020">
    <property type="protein sequence ID" value="KFF26088.1"/>
    <property type="molecule type" value="Genomic_DNA"/>
</dbReference>
<dbReference type="Proteomes" id="UP000028709">
    <property type="component" value="Unassembled WGS sequence"/>
</dbReference>
<feature type="chain" id="PRO_5001804161" evidence="1">
    <location>
        <begin position="21"/>
        <end position="177"/>
    </location>
</feature>
<accession>A0A086BAX4</accession>
<dbReference type="AlphaFoldDB" id="A0A086BAX4"/>
<dbReference type="RefSeq" id="WP_034685214.1">
    <property type="nucleotide sequence ID" value="NZ_CP023049.2"/>
</dbReference>
<sequence>MKNILTTLFLLFFCSAFTQVAIGKQSVSSASASLDFGSANRGMLLPWTTSASAVTPVVNGTMIYDLSDHKIKVRYNSGWKDLSVDNSGTTVDPVTSVDGVAIQNSATEIATSKVTVGTLASTSGVLVLEDTNKAMVLPKVSSPHLNIINPAPGMIVYDTNSKQLAVYNGKVWSFWKQ</sequence>
<evidence type="ECO:0000313" key="2">
    <source>
        <dbReference type="EMBL" id="KFF26088.1"/>
    </source>
</evidence>
<name>A0A086BAX4_9FLAO</name>
<feature type="signal peptide" evidence="1">
    <location>
        <begin position="1"/>
        <end position="20"/>
    </location>
</feature>
<dbReference type="eggNOG" id="ENOG5032U0R">
    <property type="taxonomic scope" value="Bacteria"/>
</dbReference>
<dbReference type="KEGG" id="cpip:CJF12_17210"/>
<reference evidence="2 3" key="1">
    <citation type="submission" date="2014-07" db="EMBL/GenBank/DDBJ databases">
        <title>Genome of Chryseobacterium piperi CTM.</title>
        <authorList>
            <person name="Pipes S.E."/>
            <person name="Stropko S.J."/>
            <person name="Newman J.D."/>
        </authorList>
    </citation>
    <scope>NUCLEOTIDE SEQUENCE [LARGE SCALE GENOMIC DNA]</scope>
    <source>
        <strain evidence="2 3">CTM</strain>
    </source>
</reference>
<keyword evidence="1" id="KW-0732">Signal</keyword>
<evidence type="ECO:0000256" key="1">
    <source>
        <dbReference type="SAM" id="SignalP"/>
    </source>
</evidence>